<gene>
    <name evidence="5" type="ORF">AFUS01_LOCUS6780</name>
</gene>
<reference evidence="5" key="1">
    <citation type="submission" date="2021-06" db="EMBL/GenBank/DDBJ databases">
        <authorList>
            <person name="Hodson N. C."/>
            <person name="Mongue J. A."/>
            <person name="Jaron S. K."/>
        </authorList>
    </citation>
    <scope>NUCLEOTIDE SEQUENCE</scope>
</reference>
<name>A0A8J2NT10_9HEXA</name>
<feature type="domain" description="C2H2-type" evidence="4">
    <location>
        <begin position="206"/>
        <end position="233"/>
    </location>
</feature>
<keyword evidence="1" id="KW-0862">Zinc</keyword>
<organism evidence="5 6">
    <name type="scientific">Allacma fusca</name>
    <dbReference type="NCBI Taxonomy" id="39272"/>
    <lineage>
        <taxon>Eukaryota</taxon>
        <taxon>Metazoa</taxon>
        <taxon>Ecdysozoa</taxon>
        <taxon>Arthropoda</taxon>
        <taxon>Hexapoda</taxon>
        <taxon>Collembola</taxon>
        <taxon>Symphypleona</taxon>
        <taxon>Sminthuridae</taxon>
        <taxon>Allacma</taxon>
    </lineage>
</organism>
<protein>
    <recommendedName>
        <fullName evidence="4">C2H2-type domain-containing protein</fullName>
    </recommendedName>
</protein>
<comment type="caution">
    <text evidence="5">The sequence shown here is derived from an EMBL/GenBank/DDBJ whole genome shotgun (WGS) entry which is preliminary data.</text>
</comment>
<sequence length="268" mass="30826">MRPKGLVETKLNKKVRRIEETVKLWESRLENIENEHKSTLSNYTEKIRRLEVRYKNLKRRFKSSEARVKDLAAKLSLSTSSCDSEEAGEFQEGFENHEEIGTENVVIDPKAHQDGSSSFEEDAVVKRRKRDKPSRVKNSEDDPGWHLSEKVLRMSDAINVTFPPTTKNFQDECGEPVILLQAVKIPDPMVDLGSNIDAESATESSFKCHFCQKSKKSMFKLIVHLRKHTGCEPPILNSERMEKSQRGELDRPIRSLSCCHISSRTKRR</sequence>
<dbReference type="EMBL" id="CAJVCH010044804">
    <property type="protein sequence ID" value="CAG7717317.1"/>
    <property type="molecule type" value="Genomic_DNA"/>
</dbReference>
<evidence type="ECO:0000256" key="3">
    <source>
        <dbReference type="SAM" id="MobiDB-lite"/>
    </source>
</evidence>
<evidence type="ECO:0000256" key="1">
    <source>
        <dbReference type="PROSITE-ProRule" id="PRU00042"/>
    </source>
</evidence>
<evidence type="ECO:0000313" key="6">
    <source>
        <dbReference type="Proteomes" id="UP000708208"/>
    </source>
</evidence>
<evidence type="ECO:0000259" key="4">
    <source>
        <dbReference type="PROSITE" id="PS50157"/>
    </source>
</evidence>
<keyword evidence="6" id="KW-1185">Reference proteome</keyword>
<accession>A0A8J2NT10</accession>
<keyword evidence="2" id="KW-0175">Coiled coil</keyword>
<proteinExistence type="predicted"/>
<keyword evidence="1" id="KW-0479">Metal-binding</keyword>
<dbReference type="Proteomes" id="UP000708208">
    <property type="component" value="Unassembled WGS sequence"/>
</dbReference>
<feature type="coiled-coil region" evidence="2">
    <location>
        <begin position="15"/>
        <end position="74"/>
    </location>
</feature>
<dbReference type="AlphaFoldDB" id="A0A8J2NT10"/>
<evidence type="ECO:0000256" key="2">
    <source>
        <dbReference type="SAM" id="Coils"/>
    </source>
</evidence>
<dbReference type="InterPro" id="IPR013087">
    <property type="entry name" value="Znf_C2H2_type"/>
</dbReference>
<dbReference type="PROSITE" id="PS50157">
    <property type="entry name" value="ZINC_FINGER_C2H2_2"/>
    <property type="match status" value="1"/>
</dbReference>
<dbReference type="GO" id="GO:0008270">
    <property type="term" value="F:zinc ion binding"/>
    <property type="evidence" value="ECO:0007669"/>
    <property type="project" value="UniProtKB-KW"/>
</dbReference>
<keyword evidence="1" id="KW-0863">Zinc-finger</keyword>
<feature type="compositionally biased region" description="Basic and acidic residues" evidence="3">
    <location>
        <begin position="133"/>
        <end position="144"/>
    </location>
</feature>
<evidence type="ECO:0000313" key="5">
    <source>
        <dbReference type="EMBL" id="CAG7717317.1"/>
    </source>
</evidence>
<feature type="region of interest" description="Disordered" evidence="3">
    <location>
        <begin position="107"/>
        <end position="144"/>
    </location>
</feature>